<evidence type="ECO:0000313" key="3">
    <source>
        <dbReference type="Proteomes" id="UP000054217"/>
    </source>
</evidence>
<evidence type="ECO:0000256" key="1">
    <source>
        <dbReference type="SAM" id="MobiDB-lite"/>
    </source>
</evidence>
<accession>A0A0C3PU36</accession>
<dbReference type="EMBL" id="KN831947">
    <property type="protein sequence ID" value="KIO12751.1"/>
    <property type="molecule type" value="Genomic_DNA"/>
</dbReference>
<gene>
    <name evidence="2" type="ORF">M404DRAFT_993727</name>
</gene>
<dbReference type="OrthoDB" id="4092340at2759"/>
<organism evidence="2 3">
    <name type="scientific">Pisolithus tinctorius Marx 270</name>
    <dbReference type="NCBI Taxonomy" id="870435"/>
    <lineage>
        <taxon>Eukaryota</taxon>
        <taxon>Fungi</taxon>
        <taxon>Dikarya</taxon>
        <taxon>Basidiomycota</taxon>
        <taxon>Agaricomycotina</taxon>
        <taxon>Agaricomycetes</taxon>
        <taxon>Agaricomycetidae</taxon>
        <taxon>Boletales</taxon>
        <taxon>Sclerodermatineae</taxon>
        <taxon>Pisolithaceae</taxon>
        <taxon>Pisolithus</taxon>
    </lineage>
</organism>
<feature type="compositionally biased region" description="Pro residues" evidence="1">
    <location>
        <begin position="317"/>
        <end position="329"/>
    </location>
</feature>
<keyword evidence="3" id="KW-1185">Reference proteome</keyword>
<dbReference type="HOGENOM" id="CLU_619663_0_0_1"/>
<dbReference type="InParanoid" id="A0A0C3PU36"/>
<protein>
    <submittedName>
        <fullName evidence="2">Uncharacterized protein</fullName>
    </submittedName>
</protein>
<reference evidence="3" key="2">
    <citation type="submission" date="2015-01" db="EMBL/GenBank/DDBJ databases">
        <title>Evolutionary Origins and Diversification of the Mycorrhizal Mutualists.</title>
        <authorList>
            <consortium name="DOE Joint Genome Institute"/>
            <consortium name="Mycorrhizal Genomics Consortium"/>
            <person name="Kohler A."/>
            <person name="Kuo A."/>
            <person name="Nagy L.G."/>
            <person name="Floudas D."/>
            <person name="Copeland A."/>
            <person name="Barry K.W."/>
            <person name="Cichocki N."/>
            <person name="Veneault-Fourrey C."/>
            <person name="LaButti K."/>
            <person name="Lindquist E.A."/>
            <person name="Lipzen A."/>
            <person name="Lundell T."/>
            <person name="Morin E."/>
            <person name="Murat C."/>
            <person name="Riley R."/>
            <person name="Ohm R."/>
            <person name="Sun H."/>
            <person name="Tunlid A."/>
            <person name="Henrissat B."/>
            <person name="Grigoriev I.V."/>
            <person name="Hibbett D.S."/>
            <person name="Martin F."/>
        </authorList>
    </citation>
    <scope>NUCLEOTIDE SEQUENCE [LARGE SCALE GENOMIC DNA]</scope>
    <source>
        <strain evidence="3">Marx 270</strain>
    </source>
</reference>
<feature type="region of interest" description="Disordered" evidence="1">
    <location>
        <begin position="264"/>
        <end position="348"/>
    </location>
</feature>
<dbReference type="Proteomes" id="UP000054217">
    <property type="component" value="Unassembled WGS sequence"/>
</dbReference>
<dbReference type="AlphaFoldDB" id="A0A0C3PU36"/>
<evidence type="ECO:0000313" key="2">
    <source>
        <dbReference type="EMBL" id="KIO12751.1"/>
    </source>
</evidence>
<name>A0A0C3PU36_PISTI</name>
<feature type="compositionally biased region" description="Polar residues" evidence="1">
    <location>
        <begin position="282"/>
        <end position="311"/>
    </location>
</feature>
<proteinExistence type="predicted"/>
<feature type="region of interest" description="Disordered" evidence="1">
    <location>
        <begin position="1"/>
        <end position="55"/>
    </location>
</feature>
<sequence>MATAHHTSHRASLLNGLRTGGVRSTSMSAPHTAAPGASFNIPRFASTSGQQSPFDEEDLDQVGELFTQQLHIHNNNGLSGAGPFTRALDGSNNGFVRQRLASQKGLNPNSVPFSPAYSQEVHQPVSSADAQLHAYQQMQLMQLEILRLQNAQMQRNHQVQAVVLAEALRQQAKRGVSGLSSAAPTTSSFDIGPNPPARRPCQAELLKAQLGISGTSPQEKVPMTATAGGRYGSRPTASTIAFPSVPEVPESCSPPRQTFVHRAASYRSSPPLSDAADEENAPSKSDTATSWRRGSTTNSVLSGLRTTSTASLRVKVTPPPGERLSPPPAGGSLGKLRPRPLSFISTGARGVPTVTIDSEHEDTVSPASSASLSIPLTPSSSHDIAFLSPREEATKKLYEGLGVGRPAPSVVPSLPLALPQRLVSQPIRQPRGPPSGADELGPKNFASRIRRRAIGGLNVLMDARERRESIEAY</sequence>
<reference evidence="2 3" key="1">
    <citation type="submission" date="2014-04" db="EMBL/GenBank/DDBJ databases">
        <authorList>
            <consortium name="DOE Joint Genome Institute"/>
            <person name="Kuo A."/>
            <person name="Kohler A."/>
            <person name="Costa M.D."/>
            <person name="Nagy L.G."/>
            <person name="Floudas D."/>
            <person name="Copeland A."/>
            <person name="Barry K.W."/>
            <person name="Cichocki N."/>
            <person name="Veneault-Fourrey C."/>
            <person name="LaButti K."/>
            <person name="Lindquist E.A."/>
            <person name="Lipzen A."/>
            <person name="Lundell T."/>
            <person name="Morin E."/>
            <person name="Murat C."/>
            <person name="Sun H."/>
            <person name="Tunlid A."/>
            <person name="Henrissat B."/>
            <person name="Grigoriev I.V."/>
            <person name="Hibbett D.S."/>
            <person name="Martin F."/>
            <person name="Nordberg H.P."/>
            <person name="Cantor M.N."/>
            <person name="Hua S.X."/>
        </authorList>
    </citation>
    <scope>NUCLEOTIDE SEQUENCE [LARGE SCALE GENOMIC DNA]</scope>
    <source>
        <strain evidence="2 3">Marx 270</strain>
    </source>
</reference>